<name>A0ABU7HYJ9_9PSED</name>
<proteinExistence type="predicted"/>
<dbReference type="PANTHER" id="PTHR43877">
    <property type="entry name" value="AMINOALKYLPHOSPHONATE N-ACETYLTRANSFERASE-RELATED-RELATED"/>
    <property type="match status" value="1"/>
</dbReference>
<evidence type="ECO:0000313" key="4">
    <source>
        <dbReference type="EMBL" id="MEE1936638.1"/>
    </source>
</evidence>
<dbReference type="EMBL" id="JAZDQJ010000041">
    <property type="protein sequence ID" value="MEE1936638.1"/>
    <property type="molecule type" value="Genomic_DNA"/>
</dbReference>
<feature type="domain" description="N-acetyltransferase" evidence="3">
    <location>
        <begin position="1"/>
        <end position="167"/>
    </location>
</feature>
<dbReference type="SUPFAM" id="SSF55729">
    <property type="entry name" value="Acyl-CoA N-acyltransferases (Nat)"/>
    <property type="match status" value="1"/>
</dbReference>
<dbReference type="Pfam" id="PF13508">
    <property type="entry name" value="Acetyltransf_7"/>
    <property type="match status" value="1"/>
</dbReference>
<keyword evidence="1 4" id="KW-0808">Transferase</keyword>
<evidence type="ECO:0000256" key="1">
    <source>
        <dbReference type="ARBA" id="ARBA00022679"/>
    </source>
</evidence>
<organism evidence="4 5">
    <name type="scientific">Pseudomonas ulcerans</name>
    <dbReference type="NCBI Taxonomy" id="3115852"/>
    <lineage>
        <taxon>Bacteria</taxon>
        <taxon>Pseudomonadati</taxon>
        <taxon>Pseudomonadota</taxon>
        <taxon>Gammaproteobacteria</taxon>
        <taxon>Pseudomonadales</taxon>
        <taxon>Pseudomonadaceae</taxon>
        <taxon>Pseudomonas</taxon>
    </lineage>
</organism>
<dbReference type="RefSeq" id="WP_330077308.1">
    <property type="nucleotide sequence ID" value="NZ_JAZDQJ010000041.1"/>
</dbReference>
<reference evidence="4 5" key="1">
    <citation type="submission" date="2024-01" db="EMBL/GenBank/DDBJ databases">
        <title>Unpublished Manusciprt.</title>
        <authorList>
            <person name="Duman M."/>
            <person name="Valdes E.G."/>
            <person name="Ajmi N."/>
            <person name="Altun S."/>
            <person name="Saticioglu I.B."/>
        </authorList>
    </citation>
    <scope>NUCLEOTIDE SEQUENCE [LARGE SCALE GENOMIC DNA]</scope>
    <source>
        <strain evidence="4 5">148P</strain>
    </source>
</reference>
<dbReference type="EC" id="2.3.1.-" evidence="4"/>
<sequence>MNVRSATPDDCAAISRIARETFALACPADTPEEELQRYIDEHLTPACFHHLLGDASQALRVVEVAGQVCGFSVVDYAPERLGVALADDIAELKRCYVAAQQHGSGVAQYLMGATLEGTALPLRLTVNDQNARAIAFYQRNGFVVVGETRFQCGADIHRDLVMVRLCK</sequence>
<keyword evidence="2 4" id="KW-0012">Acyltransferase</keyword>
<evidence type="ECO:0000259" key="3">
    <source>
        <dbReference type="PROSITE" id="PS51186"/>
    </source>
</evidence>
<protein>
    <submittedName>
        <fullName evidence="4">GNAT family N-acetyltransferase</fullName>
        <ecNumber evidence="4">2.3.1.-</ecNumber>
    </submittedName>
</protein>
<dbReference type="Gene3D" id="3.40.630.30">
    <property type="match status" value="1"/>
</dbReference>
<accession>A0ABU7HYJ9</accession>
<evidence type="ECO:0000313" key="5">
    <source>
        <dbReference type="Proteomes" id="UP001335100"/>
    </source>
</evidence>
<dbReference type="PROSITE" id="PS51186">
    <property type="entry name" value="GNAT"/>
    <property type="match status" value="1"/>
</dbReference>
<gene>
    <name evidence="4" type="ORF">V0R50_25735</name>
</gene>
<dbReference type="Proteomes" id="UP001335100">
    <property type="component" value="Unassembled WGS sequence"/>
</dbReference>
<dbReference type="InterPro" id="IPR000182">
    <property type="entry name" value="GNAT_dom"/>
</dbReference>
<keyword evidence="5" id="KW-1185">Reference proteome</keyword>
<comment type="caution">
    <text evidence="4">The sequence shown here is derived from an EMBL/GenBank/DDBJ whole genome shotgun (WGS) entry which is preliminary data.</text>
</comment>
<dbReference type="GO" id="GO:0016746">
    <property type="term" value="F:acyltransferase activity"/>
    <property type="evidence" value="ECO:0007669"/>
    <property type="project" value="UniProtKB-KW"/>
</dbReference>
<dbReference type="InterPro" id="IPR050832">
    <property type="entry name" value="Bact_Acetyltransf"/>
</dbReference>
<dbReference type="InterPro" id="IPR016181">
    <property type="entry name" value="Acyl_CoA_acyltransferase"/>
</dbReference>
<evidence type="ECO:0000256" key="2">
    <source>
        <dbReference type="ARBA" id="ARBA00023315"/>
    </source>
</evidence>